<dbReference type="EMBL" id="MPZS01000002">
    <property type="protein sequence ID" value="OOY12229.1"/>
    <property type="molecule type" value="Genomic_DNA"/>
</dbReference>
<keyword evidence="2" id="KW-0808">Transferase</keyword>
<sequence length="248" mass="27308">MREARGFAAPRPQAARSKLFDGLFGFWTLLQAPLIPCLALAHRPSLVRSAIRFWTAGFFLLSRGILRQRVREVGLENKHLDSPCIYVCNHQSTWETLAFNRLVPDICIIAKHELRPIPIFGWFLAHAPMILIDRSGGGRALAGMITQAREEAAKGRSILIFPEGTRVGVDDRCAFQPGLIALYRKLGLPIVPVAHNAGHVWRKGVKTEGAITVAYFPAIPPGRPAAEAIARVEALLNVEKDRLAPATS</sequence>
<proteinExistence type="predicted"/>
<comment type="caution">
    <text evidence="5">The sequence shown here is derived from an EMBL/GenBank/DDBJ whole genome shotgun (WGS) entry which is preliminary data.</text>
</comment>
<reference evidence="5 6" key="1">
    <citation type="submission" date="2016-11" db="EMBL/GenBank/DDBJ databases">
        <title>A multilocus sequence analysis scheme for characterization of bacteria in the genus Thioclava.</title>
        <authorList>
            <person name="Liu Y."/>
            <person name="Shao Z."/>
        </authorList>
    </citation>
    <scope>NUCLEOTIDE SEQUENCE [LARGE SCALE GENOMIC DNA]</scope>
    <source>
        <strain evidence="5 6">11.10-0-13</strain>
    </source>
</reference>
<dbReference type="PANTHER" id="PTHR10434">
    <property type="entry name" value="1-ACYL-SN-GLYCEROL-3-PHOSPHATE ACYLTRANSFERASE"/>
    <property type="match status" value="1"/>
</dbReference>
<dbReference type="InterPro" id="IPR002123">
    <property type="entry name" value="Plipid/glycerol_acylTrfase"/>
</dbReference>
<gene>
    <name evidence="5" type="ORF">BMG00_11105</name>
</gene>
<feature type="domain" description="Phospholipid/glycerol acyltransferase" evidence="4">
    <location>
        <begin position="84"/>
        <end position="198"/>
    </location>
</feature>
<evidence type="ECO:0000313" key="6">
    <source>
        <dbReference type="Proteomes" id="UP000242224"/>
    </source>
</evidence>
<dbReference type="Proteomes" id="UP000242224">
    <property type="component" value="Unassembled WGS sequence"/>
</dbReference>
<evidence type="ECO:0000256" key="3">
    <source>
        <dbReference type="ARBA" id="ARBA00023315"/>
    </source>
</evidence>
<dbReference type="PANTHER" id="PTHR10434:SF40">
    <property type="entry name" value="1-ACYL-SN-GLYCEROL-3-PHOSPHATE ACYLTRANSFERASE"/>
    <property type="match status" value="1"/>
</dbReference>
<accession>A0ABX3MPU1</accession>
<organism evidence="5 6">
    <name type="scientific">Thioclava marina</name>
    <dbReference type="NCBI Taxonomy" id="1915077"/>
    <lineage>
        <taxon>Bacteria</taxon>
        <taxon>Pseudomonadati</taxon>
        <taxon>Pseudomonadota</taxon>
        <taxon>Alphaproteobacteria</taxon>
        <taxon>Rhodobacterales</taxon>
        <taxon>Paracoccaceae</taxon>
        <taxon>Thioclava</taxon>
    </lineage>
</organism>
<evidence type="ECO:0000313" key="5">
    <source>
        <dbReference type="EMBL" id="OOY12229.1"/>
    </source>
</evidence>
<dbReference type="Pfam" id="PF01553">
    <property type="entry name" value="Acyltransferase"/>
    <property type="match status" value="1"/>
</dbReference>
<comment type="pathway">
    <text evidence="1">Lipid metabolism.</text>
</comment>
<keyword evidence="3" id="KW-0012">Acyltransferase</keyword>
<dbReference type="SUPFAM" id="SSF69593">
    <property type="entry name" value="Glycerol-3-phosphate (1)-acyltransferase"/>
    <property type="match status" value="1"/>
</dbReference>
<dbReference type="CDD" id="cd07989">
    <property type="entry name" value="LPLAT_AGPAT-like"/>
    <property type="match status" value="1"/>
</dbReference>
<name>A0ABX3MPU1_9RHOB</name>
<keyword evidence="6" id="KW-1185">Reference proteome</keyword>
<evidence type="ECO:0000259" key="4">
    <source>
        <dbReference type="SMART" id="SM00563"/>
    </source>
</evidence>
<protein>
    <recommendedName>
        <fullName evidence="4">Phospholipid/glycerol acyltransferase domain-containing protein</fullName>
    </recommendedName>
</protein>
<dbReference type="SMART" id="SM00563">
    <property type="entry name" value="PlsC"/>
    <property type="match status" value="1"/>
</dbReference>
<evidence type="ECO:0000256" key="2">
    <source>
        <dbReference type="ARBA" id="ARBA00022679"/>
    </source>
</evidence>
<evidence type="ECO:0000256" key="1">
    <source>
        <dbReference type="ARBA" id="ARBA00005189"/>
    </source>
</evidence>